<name>A0ABD3VDY2_SINWO</name>
<protein>
    <recommendedName>
        <fullName evidence="7">THD domain-containing protein</fullName>
    </recommendedName>
</protein>
<keyword evidence="4 6" id="KW-0472">Membrane</keyword>
<keyword evidence="9" id="KW-1185">Reference proteome</keyword>
<keyword evidence="6" id="KW-0812">Transmembrane</keyword>
<comment type="caution">
    <text evidence="8">The sequence shown here is derived from an EMBL/GenBank/DDBJ whole genome shotgun (WGS) entry which is preliminary data.</text>
</comment>
<evidence type="ECO:0000256" key="1">
    <source>
        <dbReference type="ARBA" id="ARBA00004370"/>
    </source>
</evidence>
<dbReference type="AlphaFoldDB" id="A0ABD3VDY2"/>
<evidence type="ECO:0000256" key="6">
    <source>
        <dbReference type="SAM" id="Phobius"/>
    </source>
</evidence>
<dbReference type="GO" id="GO:0005125">
    <property type="term" value="F:cytokine activity"/>
    <property type="evidence" value="ECO:0007669"/>
    <property type="project" value="UniProtKB-KW"/>
</dbReference>
<dbReference type="GO" id="GO:0005615">
    <property type="term" value="C:extracellular space"/>
    <property type="evidence" value="ECO:0007669"/>
    <property type="project" value="UniProtKB-KW"/>
</dbReference>
<dbReference type="SMART" id="SM00207">
    <property type="entry name" value="TNF"/>
    <property type="match status" value="1"/>
</dbReference>
<accession>A0ABD3VDY2</accession>
<feature type="domain" description="THD" evidence="7">
    <location>
        <begin position="248"/>
        <end position="388"/>
    </location>
</feature>
<comment type="similarity">
    <text evidence="2">Belongs to the tumor necrosis factor family.</text>
</comment>
<evidence type="ECO:0000256" key="2">
    <source>
        <dbReference type="ARBA" id="ARBA00008670"/>
    </source>
</evidence>
<reference evidence="8 9" key="1">
    <citation type="submission" date="2024-11" db="EMBL/GenBank/DDBJ databases">
        <title>Chromosome-level genome assembly of the freshwater bivalve Anodonta woodiana.</title>
        <authorList>
            <person name="Chen X."/>
        </authorList>
    </citation>
    <scope>NUCLEOTIDE SEQUENCE [LARGE SCALE GENOMIC DNA]</scope>
    <source>
        <strain evidence="8">MN2024</strain>
        <tissue evidence="8">Gills</tissue>
    </source>
</reference>
<evidence type="ECO:0000313" key="8">
    <source>
        <dbReference type="EMBL" id="KAL3859218.1"/>
    </source>
</evidence>
<dbReference type="PANTHER" id="PTHR11471:SF13">
    <property type="entry name" value="TNF FAMILY PROFILE DOMAIN-CONTAINING PROTEIN"/>
    <property type="match status" value="1"/>
</dbReference>
<dbReference type="InterPro" id="IPR021184">
    <property type="entry name" value="TNF_CS"/>
</dbReference>
<keyword evidence="3" id="KW-0202">Cytokine</keyword>
<keyword evidence="6" id="KW-1133">Transmembrane helix</keyword>
<dbReference type="PROSITE" id="PS00251">
    <property type="entry name" value="THD_1"/>
    <property type="match status" value="1"/>
</dbReference>
<proteinExistence type="inferred from homology"/>
<dbReference type="Proteomes" id="UP001634394">
    <property type="component" value="Unassembled WGS sequence"/>
</dbReference>
<feature type="region of interest" description="Disordered" evidence="5">
    <location>
        <begin position="1"/>
        <end position="24"/>
    </location>
</feature>
<evidence type="ECO:0000256" key="5">
    <source>
        <dbReference type="SAM" id="MobiDB-lite"/>
    </source>
</evidence>
<dbReference type="GO" id="GO:0016020">
    <property type="term" value="C:membrane"/>
    <property type="evidence" value="ECO:0007669"/>
    <property type="project" value="UniProtKB-SubCell"/>
</dbReference>
<dbReference type="PANTHER" id="PTHR11471">
    <property type="entry name" value="TUMOR NECROSIS FACTOR FAMILY MEMBER"/>
    <property type="match status" value="1"/>
</dbReference>
<gene>
    <name evidence="8" type="ORF">ACJMK2_009447</name>
</gene>
<evidence type="ECO:0000256" key="4">
    <source>
        <dbReference type="ARBA" id="ARBA00023136"/>
    </source>
</evidence>
<dbReference type="InterPro" id="IPR006052">
    <property type="entry name" value="TNF_dom"/>
</dbReference>
<organism evidence="8 9">
    <name type="scientific">Sinanodonta woodiana</name>
    <name type="common">Chinese pond mussel</name>
    <name type="synonym">Anodonta woodiana</name>
    <dbReference type="NCBI Taxonomy" id="1069815"/>
    <lineage>
        <taxon>Eukaryota</taxon>
        <taxon>Metazoa</taxon>
        <taxon>Spiralia</taxon>
        <taxon>Lophotrochozoa</taxon>
        <taxon>Mollusca</taxon>
        <taxon>Bivalvia</taxon>
        <taxon>Autobranchia</taxon>
        <taxon>Heteroconchia</taxon>
        <taxon>Palaeoheterodonta</taxon>
        <taxon>Unionida</taxon>
        <taxon>Unionoidea</taxon>
        <taxon>Unionidae</taxon>
        <taxon>Unioninae</taxon>
        <taxon>Sinanodonta</taxon>
    </lineage>
</organism>
<evidence type="ECO:0000313" key="9">
    <source>
        <dbReference type="Proteomes" id="UP001634394"/>
    </source>
</evidence>
<feature type="transmembrane region" description="Helical" evidence="6">
    <location>
        <begin position="121"/>
        <end position="144"/>
    </location>
</feature>
<evidence type="ECO:0000259" key="7">
    <source>
        <dbReference type="PROSITE" id="PS50049"/>
    </source>
</evidence>
<dbReference type="Pfam" id="PF00229">
    <property type="entry name" value="TNF"/>
    <property type="match status" value="1"/>
</dbReference>
<dbReference type="EMBL" id="JBJQND010000012">
    <property type="protein sequence ID" value="KAL3859218.1"/>
    <property type="molecule type" value="Genomic_DNA"/>
</dbReference>
<dbReference type="Gene3D" id="2.60.120.40">
    <property type="match status" value="1"/>
</dbReference>
<dbReference type="SUPFAM" id="SSF49842">
    <property type="entry name" value="TNF-like"/>
    <property type="match status" value="1"/>
</dbReference>
<dbReference type="PROSITE" id="PS50049">
    <property type="entry name" value="THD_2"/>
    <property type="match status" value="1"/>
</dbReference>
<sequence length="388" mass="43736">MMNQTLEDSKQINTVPDHQYRPSHNEESALLTENKTEEQDGRVQVYSSYVDEANISRSNEPYLYSVDGAKRQCSCHLTHCEIKDEQNIAEENRAGKPILIPQGIHLRKKRGHHECVIKEKYIQICLLVSIVVKIGLVLTVVFLATQVGRNTRLKGENYSLLHLPKEYLQDALCIPCDDLVSTIKADDSLFDSVSLYGSKFCCVKNGSLQKLFLLMLQEGYTSKATEQLTLQNYADINTTLKTSLSRINAAHVYANVTSLPEKLTWQTDSGFGTAFTQGIVLTRESRLQVPRAGFYFIYSLVTFKCQSESTNDLIHLINRQHRGRPNAGVQQLLLSKTSECGPDGFYTSFLAGVLKLKINDELSVNLTDFSLTCVYKATFSNYFGLYLI</sequence>
<dbReference type="InterPro" id="IPR008983">
    <property type="entry name" value="Tumour_necrosis_fac-like_dom"/>
</dbReference>
<evidence type="ECO:0000256" key="3">
    <source>
        <dbReference type="ARBA" id="ARBA00022514"/>
    </source>
</evidence>
<feature type="compositionally biased region" description="Polar residues" evidence="5">
    <location>
        <begin position="1"/>
        <end position="16"/>
    </location>
</feature>
<comment type="subcellular location">
    <subcellularLocation>
        <location evidence="1">Membrane</location>
    </subcellularLocation>
</comment>